<proteinExistence type="predicted"/>
<evidence type="ECO:0000256" key="1">
    <source>
        <dbReference type="SAM" id="MobiDB-lite"/>
    </source>
</evidence>
<feature type="compositionally biased region" description="Polar residues" evidence="1">
    <location>
        <begin position="137"/>
        <end position="148"/>
    </location>
</feature>
<keyword evidence="3" id="KW-1185">Reference proteome</keyword>
<protein>
    <submittedName>
        <fullName evidence="2">Uncharacterized protein</fullName>
    </submittedName>
</protein>
<dbReference type="EMBL" id="CP089982">
    <property type="protein sequence ID" value="WXA99140.1"/>
    <property type="molecule type" value="Genomic_DNA"/>
</dbReference>
<sequence length="154" mass="16783">MHVRLLCEKGASELAAALLSVVNDLPKTRFGGSFTNGFVDAIHRTALVAQAEAARARSRGEDARAAEYIRIGLVLRQCRFIPWWARWMREAVRARLRAYCADLVRGDVNADTGSEAPIAERFRGNVAEARAGPPSAPSTTGYSRTVRASASEHS</sequence>
<evidence type="ECO:0000313" key="2">
    <source>
        <dbReference type="EMBL" id="WXA99140.1"/>
    </source>
</evidence>
<evidence type="ECO:0000313" key="3">
    <source>
        <dbReference type="Proteomes" id="UP001379533"/>
    </source>
</evidence>
<name>A0ABZ2KPZ5_9BACT</name>
<dbReference type="RefSeq" id="WP_394849773.1">
    <property type="nucleotide sequence ID" value="NZ_CP089982.1"/>
</dbReference>
<organism evidence="2 3">
    <name type="scientific">Pendulispora brunnea</name>
    <dbReference type="NCBI Taxonomy" id="2905690"/>
    <lineage>
        <taxon>Bacteria</taxon>
        <taxon>Pseudomonadati</taxon>
        <taxon>Myxococcota</taxon>
        <taxon>Myxococcia</taxon>
        <taxon>Myxococcales</taxon>
        <taxon>Sorangiineae</taxon>
        <taxon>Pendulisporaceae</taxon>
        <taxon>Pendulispora</taxon>
    </lineage>
</organism>
<feature type="region of interest" description="Disordered" evidence="1">
    <location>
        <begin position="125"/>
        <end position="154"/>
    </location>
</feature>
<reference evidence="2 3" key="1">
    <citation type="submission" date="2021-12" db="EMBL/GenBank/DDBJ databases">
        <title>Discovery of the Pendulisporaceae a myxobacterial family with distinct sporulation behavior and unique specialized metabolism.</title>
        <authorList>
            <person name="Garcia R."/>
            <person name="Popoff A."/>
            <person name="Bader C.D."/>
            <person name="Loehr J."/>
            <person name="Walesch S."/>
            <person name="Walt C."/>
            <person name="Boldt J."/>
            <person name="Bunk B."/>
            <person name="Haeckl F.J.F.P.J."/>
            <person name="Gunesch A.P."/>
            <person name="Birkelbach J."/>
            <person name="Nuebel U."/>
            <person name="Pietschmann T."/>
            <person name="Bach T."/>
            <person name="Mueller R."/>
        </authorList>
    </citation>
    <scope>NUCLEOTIDE SEQUENCE [LARGE SCALE GENOMIC DNA]</scope>
    <source>
        <strain evidence="2 3">MSr12523</strain>
    </source>
</reference>
<dbReference type="Proteomes" id="UP001379533">
    <property type="component" value="Chromosome"/>
</dbReference>
<accession>A0ABZ2KPZ5</accession>
<gene>
    <name evidence="2" type="ORF">LZC95_20245</name>
</gene>